<proteinExistence type="predicted"/>
<dbReference type="AlphaFoldDB" id="A0ABD5WNM6"/>
<reference evidence="3 4" key="1">
    <citation type="journal article" date="2019" name="Int. J. Syst. Evol. Microbiol.">
        <title>The Global Catalogue of Microorganisms (GCM) 10K type strain sequencing project: providing services to taxonomists for standard genome sequencing and annotation.</title>
        <authorList>
            <consortium name="The Broad Institute Genomics Platform"/>
            <consortium name="The Broad Institute Genome Sequencing Center for Infectious Disease"/>
            <person name="Wu L."/>
            <person name="Ma J."/>
        </authorList>
    </citation>
    <scope>NUCLEOTIDE SEQUENCE [LARGE SCALE GENOMIC DNA]</scope>
    <source>
        <strain evidence="3 4">DT72</strain>
    </source>
</reference>
<evidence type="ECO:0000313" key="4">
    <source>
        <dbReference type="Proteomes" id="UP001596407"/>
    </source>
</evidence>
<dbReference type="InterPro" id="IPR000873">
    <property type="entry name" value="AMP-dep_synth/lig_dom"/>
</dbReference>
<dbReference type="GeneID" id="79304484"/>
<organism evidence="3 4">
    <name type="scientific">Halorussus caseinilyticus</name>
    <dbReference type="NCBI Taxonomy" id="3034025"/>
    <lineage>
        <taxon>Archaea</taxon>
        <taxon>Methanobacteriati</taxon>
        <taxon>Methanobacteriota</taxon>
        <taxon>Stenosarchaea group</taxon>
        <taxon>Halobacteria</taxon>
        <taxon>Halobacteriales</taxon>
        <taxon>Haladaptataceae</taxon>
        <taxon>Halorussus</taxon>
    </lineage>
</organism>
<protein>
    <submittedName>
        <fullName evidence="3">Class I adenylate-forming enzyme family protein</fullName>
    </submittedName>
</protein>
<dbReference type="RefSeq" id="WP_276279890.1">
    <property type="nucleotide sequence ID" value="NZ_CP119809.1"/>
</dbReference>
<dbReference type="Gene3D" id="3.40.50.12780">
    <property type="entry name" value="N-terminal domain of ligase-like"/>
    <property type="match status" value="1"/>
</dbReference>
<dbReference type="Pfam" id="PF00501">
    <property type="entry name" value="AMP-binding"/>
    <property type="match status" value="1"/>
</dbReference>
<feature type="domain" description="AMP-dependent synthetase/ligase" evidence="2">
    <location>
        <begin position="5"/>
        <end position="349"/>
    </location>
</feature>
<keyword evidence="4" id="KW-1185">Reference proteome</keyword>
<feature type="compositionally biased region" description="Basic and acidic residues" evidence="1">
    <location>
        <begin position="352"/>
        <end position="365"/>
    </location>
</feature>
<dbReference type="SUPFAM" id="SSF56801">
    <property type="entry name" value="Acetyl-CoA synthetase-like"/>
    <property type="match status" value="1"/>
</dbReference>
<feature type="region of interest" description="Disordered" evidence="1">
    <location>
        <begin position="347"/>
        <end position="382"/>
    </location>
</feature>
<dbReference type="EMBL" id="JBHSZH010000005">
    <property type="protein sequence ID" value="MFC7082136.1"/>
    <property type="molecule type" value="Genomic_DNA"/>
</dbReference>
<dbReference type="InterPro" id="IPR050237">
    <property type="entry name" value="ATP-dep_AMP-bd_enzyme"/>
</dbReference>
<evidence type="ECO:0000256" key="1">
    <source>
        <dbReference type="SAM" id="MobiDB-lite"/>
    </source>
</evidence>
<gene>
    <name evidence="3" type="ORF">ACFQJ6_20635</name>
</gene>
<dbReference type="Proteomes" id="UP001596407">
    <property type="component" value="Unassembled WGS sequence"/>
</dbReference>
<dbReference type="PANTHER" id="PTHR43767:SF1">
    <property type="entry name" value="NONRIBOSOMAL PEPTIDE SYNTHASE PES1 (EUROFUNG)-RELATED"/>
    <property type="match status" value="1"/>
</dbReference>
<feature type="region of interest" description="Disordered" evidence="1">
    <location>
        <begin position="288"/>
        <end position="307"/>
    </location>
</feature>
<accession>A0ABD5WNM6</accession>
<comment type="caution">
    <text evidence="3">The sequence shown here is derived from an EMBL/GenBank/DDBJ whole genome shotgun (WGS) entry which is preliminary data.</text>
</comment>
<name>A0ABD5WNM6_9EURY</name>
<evidence type="ECO:0000313" key="3">
    <source>
        <dbReference type="EMBL" id="MFC7082136.1"/>
    </source>
</evidence>
<dbReference type="InterPro" id="IPR042099">
    <property type="entry name" value="ANL_N_sf"/>
</dbReference>
<sequence>MTLSLERRAALWGDRTAIVDASADRRVSYADLESEADAMARRLSALGVGSGDPVAVVSRNRVETLALLFAVRRLGAVFAPISHRLTPATVEGPLETIDPAAVVHETAQRDLVRELPSDRTHAFEDLGRHEGADYERADPDPDESLCYLHTDGGERVVDLPARAVEWNCITAVAAWGLGRGDCAPALLPFSDADGLLCLVAPLLYVGGRVVVLRAFDPEDAMRAVDAEGATALLAGPTEYREVVESEAFETTDFGSVEWVGTRSALPADAREELARCAPVVRTYGRVETGPNNLYRPPQSASGESPDADCVGRPFPDCEVRVADEDGNPVAEGTVGELRFRGPVTARGYLASDGRDGEGGDGRDGETFPDWVPTGDLAHREGGDYYLLGSADEERLDGK</sequence>
<dbReference type="PANTHER" id="PTHR43767">
    <property type="entry name" value="LONG-CHAIN-FATTY-ACID--COA LIGASE"/>
    <property type="match status" value="1"/>
</dbReference>
<evidence type="ECO:0000259" key="2">
    <source>
        <dbReference type="Pfam" id="PF00501"/>
    </source>
</evidence>